<organism evidence="2 3">
    <name type="scientific">Ricinus communis</name>
    <name type="common">Castor bean</name>
    <dbReference type="NCBI Taxonomy" id="3988"/>
    <lineage>
        <taxon>Eukaryota</taxon>
        <taxon>Viridiplantae</taxon>
        <taxon>Streptophyta</taxon>
        <taxon>Embryophyta</taxon>
        <taxon>Tracheophyta</taxon>
        <taxon>Spermatophyta</taxon>
        <taxon>Magnoliopsida</taxon>
        <taxon>eudicotyledons</taxon>
        <taxon>Gunneridae</taxon>
        <taxon>Pentapetalae</taxon>
        <taxon>rosids</taxon>
        <taxon>fabids</taxon>
        <taxon>Malpighiales</taxon>
        <taxon>Euphorbiaceae</taxon>
        <taxon>Acalyphoideae</taxon>
        <taxon>Acalypheae</taxon>
        <taxon>Ricinus</taxon>
    </lineage>
</organism>
<protein>
    <recommendedName>
        <fullName evidence="4">Hemolysin</fullName>
    </recommendedName>
</protein>
<evidence type="ECO:0000313" key="2">
    <source>
        <dbReference type="EMBL" id="EEF24909.1"/>
    </source>
</evidence>
<accession>B9TGV5</accession>
<evidence type="ECO:0000256" key="1">
    <source>
        <dbReference type="SAM" id="MobiDB-lite"/>
    </source>
</evidence>
<dbReference type="GO" id="GO:0003824">
    <property type="term" value="F:catalytic activity"/>
    <property type="evidence" value="ECO:0007669"/>
    <property type="project" value="UniProtKB-ARBA"/>
</dbReference>
<name>B9TGV5_RICCO</name>
<evidence type="ECO:0000313" key="3">
    <source>
        <dbReference type="Proteomes" id="UP000008311"/>
    </source>
</evidence>
<dbReference type="STRING" id="3988.B9TGV5"/>
<evidence type="ECO:0008006" key="4">
    <source>
        <dbReference type="Google" id="ProtNLM"/>
    </source>
</evidence>
<sequence>MVLSAGQDVVLDAARLQQTGADGGVLVQAGRDLMLGTVRTTSSDKLRFDADNHMNRASSREVGTSIQAQGPVVLRAGQDLVAQGASVTSQGAVQLDAKRDLQLLAAQATESIDDASRHTEKGLLKSTTTSSALQLERTTALGTTISGRTVVATAGRDLLVRGSNVVSDEGTILRAERDVSIESARGTAHRNEDRQQVTRGVMGTGGGFTIGTRDRRSGLDQVQETAVGSTIGSVGGNVTIVAGRTYSQLGSVLEAPGGDVGVLAKRIVIDGVEVSDKEVQSTFFRQRGLSVSVGAPALSALGDTGRMLGNIGQVGDARMQALGVAAAAVKARDAANALAQAKTGGGVSVGVSVGSSQSLDRVETITTKHQASAITAGGNVTLIATGDGKDSSISVRGSDLTSGGMLTVLADGKVSLTSSQELLRQRSESSSSSAAAGVAMNLGSRGAS</sequence>
<dbReference type="AlphaFoldDB" id="B9TGV5"/>
<dbReference type="Proteomes" id="UP000008311">
    <property type="component" value="Unassembled WGS sequence"/>
</dbReference>
<proteinExistence type="predicted"/>
<dbReference type="Pfam" id="PF13332">
    <property type="entry name" value="Fil_haemagg_2"/>
    <property type="match status" value="3"/>
</dbReference>
<keyword evidence="3" id="KW-1185">Reference proteome</keyword>
<dbReference type="InterPro" id="IPR025157">
    <property type="entry name" value="Hemagglutinin_rpt"/>
</dbReference>
<feature type="non-terminal residue" evidence="2">
    <location>
        <position position="448"/>
    </location>
</feature>
<dbReference type="InParanoid" id="B9TGV5"/>
<dbReference type="EMBL" id="EQ980981">
    <property type="protein sequence ID" value="EEF24909.1"/>
    <property type="molecule type" value="Genomic_DNA"/>
</dbReference>
<feature type="region of interest" description="Disordered" evidence="1">
    <location>
        <begin position="423"/>
        <end position="448"/>
    </location>
</feature>
<feature type="compositionally biased region" description="Low complexity" evidence="1">
    <location>
        <begin position="423"/>
        <end position="433"/>
    </location>
</feature>
<gene>
    <name evidence="2" type="ORF">RCOM_1874430</name>
</gene>
<reference evidence="3" key="1">
    <citation type="journal article" date="2010" name="Nat. Biotechnol.">
        <title>Draft genome sequence of the oilseed species Ricinus communis.</title>
        <authorList>
            <person name="Chan A.P."/>
            <person name="Crabtree J."/>
            <person name="Zhao Q."/>
            <person name="Lorenzi H."/>
            <person name="Orvis J."/>
            <person name="Puiu D."/>
            <person name="Melake-Berhan A."/>
            <person name="Jones K.M."/>
            <person name="Redman J."/>
            <person name="Chen G."/>
            <person name="Cahoon E.B."/>
            <person name="Gedil M."/>
            <person name="Stanke M."/>
            <person name="Haas B.J."/>
            <person name="Wortman J.R."/>
            <person name="Fraser-Liggett C.M."/>
            <person name="Ravel J."/>
            <person name="Rabinowicz P.D."/>
        </authorList>
    </citation>
    <scope>NUCLEOTIDE SEQUENCE [LARGE SCALE GENOMIC DNA]</scope>
    <source>
        <strain evidence="3">cv. Hale</strain>
    </source>
</reference>